<dbReference type="SUPFAM" id="SSF52440">
    <property type="entry name" value="PreATP-grasp domain"/>
    <property type="match status" value="1"/>
</dbReference>
<dbReference type="InterPro" id="IPR005905">
    <property type="entry name" value="D_ala_D_ala"/>
</dbReference>
<keyword evidence="5 13" id="KW-0547">Nucleotide-binding</keyword>
<evidence type="ECO:0000256" key="4">
    <source>
        <dbReference type="ARBA" id="ARBA00022598"/>
    </source>
</evidence>
<dbReference type="InterPro" id="IPR016185">
    <property type="entry name" value="PreATP-grasp_dom_sf"/>
</dbReference>
<evidence type="ECO:0000256" key="8">
    <source>
        <dbReference type="ARBA" id="ARBA00022984"/>
    </source>
</evidence>
<evidence type="ECO:0000256" key="2">
    <source>
        <dbReference type="ARBA" id="ARBA00010871"/>
    </source>
</evidence>
<dbReference type="EMBL" id="MFBE01000005">
    <property type="protein sequence ID" value="OGD92021.1"/>
    <property type="molecule type" value="Genomic_DNA"/>
</dbReference>
<dbReference type="GO" id="GO:0005524">
    <property type="term" value="F:ATP binding"/>
    <property type="evidence" value="ECO:0007669"/>
    <property type="project" value="UniProtKB-UniRule"/>
</dbReference>
<evidence type="ECO:0000256" key="11">
    <source>
        <dbReference type="PIRSR" id="PIRSR039102-1"/>
    </source>
</evidence>
<dbReference type="HAMAP" id="MF_00047">
    <property type="entry name" value="Dala_Dala_lig"/>
    <property type="match status" value="1"/>
</dbReference>
<keyword evidence="8 10" id="KW-0573">Peptidoglycan synthesis</keyword>
<dbReference type="GO" id="GO:0005737">
    <property type="term" value="C:cytoplasm"/>
    <property type="evidence" value="ECO:0007669"/>
    <property type="project" value="UniProtKB-SubCell"/>
</dbReference>
<evidence type="ECO:0000256" key="13">
    <source>
        <dbReference type="PROSITE-ProRule" id="PRU00409"/>
    </source>
</evidence>
<evidence type="ECO:0000259" key="14">
    <source>
        <dbReference type="PROSITE" id="PS50975"/>
    </source>
</evidence>
<dbReference type="GO" id="GO:0008360">
    <property type="term" value="P:regulation of cell shape"/>
    <property type="evidence" value="ECO:0007669"/>
    <property type="project" value="UniProtKB-KW"/>
</dbReference>
<comment type="similarity">
    <text evidence="2 10">Belongs to the D-alanine--D-alanine ligase family.</text>
</comment>
<comment type="subcellular location">
    <subcellularLocation>
        <location evidence="1 10">Cytoplasm</location>
    </subcellularLocation>
</comment>
<reference evidence="15 16" key="1">
    <citation type="journal article" date="2016" name="Nat. Commun.">
        <title>Thousands of microbial genomes shed light on interconnected biogeochemical processes in an aquifer system.</title>
        <authorList>
            <person name="Anantharaman K."/>
            <person name="Brown C.T."/>
            <person name="Hug L.A."/>
            <person name="Sharon I."/>
            <person name="Castelle C.J."/>
            <person name="Probst A.J."/>
            <person name="Thomas B.C."/>
            <person name="Singh A."/>
            <person name="Wilkins M.J."/>
            <person name="Karaoz U."/>
            <person name="Brodie E.L."/>
            <person name="Williams K.H."/>
            <person name="Hubbard S.S."/>
            <person name="Banfield J.F."/>
        </authorList>
    </citation>
    <scope>NUCLEOTIDE SEQUENCE [LARGE SCALE GENOMIC DNA]</scope>
</reference>
<evidence type="ECO:0000313" key="16">
    <source>
        <dbReference type="Proteomes" id="UP000178492"/>
    </source>
</evidence>
<keyword evidence="12" id="KW-0479">Metal-binding</keyword>
<keyword evidence="3 10" id="KW-0963">Cytoplasm</keyword>
<evidence type="ECO:0000256" key="6">
    <source>
        <dbReference type="ARBA" id="ARBA00022840"/>
    </source>
</evidence>
<feature type="active site" evidence="11">
    <location>
        <position position="287"/>
    </location>
</feature>
<feature type="binding site" evidence="12">
    <location>
        <position position="276"/>
    </location>
    <ligand>
        <name>Mg(2+)</name>
        <dbReference type="ChEBI" id="CHEBI:18420"/>
        <label>1</label>
    </ligand>
</feature>
<dbReference type="Proteomes" id="UP000178492">
    <property type="component" value="Unassembled WGS sequence"/>
</dbReference>
<dbReference type="Gene3D" id="3.30.470.20">
    <property type="entry name" value="ATP-grasp fold, B domain"/>
    <property type="match status" value="1"/>
</dbReference>
<dbReference type="PROSITE" id="PS00843">
    <property type="entry name" value="DALA_DALA_LIGASE_1"/>
    <property type="match status" value="1"/>
</dbReference>
<evidence type="ECO:0000256" key="10">
    <source>
        <dbReference type="HAMAP-Rule" id="MF_00047"/>
    </source>
</evidence>
<dbReference type="InterPro" id="IPR011095">
    <property type="entry name" value="Dala_Dala_lig_C"/>
</dbReference>
<dbReference type="GO" id="GO:0071555">
    <property type="term" value="P:cell wall organization"/>
    <property type="evidence" value="ECO:0007669"/>
    <property type="project" value="UniProtKB-KW"/>
</dbReference>
<accession>A0A1F5GJG2</accession>
<feature type="domain" description="ATP-grasp" evidence="14">
    <location>
        <begin position="114"/>
        <end position="309"/>
    </location>
</feature>
<keyword evidence="4 10" id="KW-0436">Ligase</keyword>
<dbReference type="SUPFAM" id="SSF56059">
    <property type="entry name" value="Glutathione synthetase ATP-binding domain-like"/>
    <property type="match status" value="1"/>
</dbReference>
<protein>
    <recommendedName>
        <fullName evidence="10">D-alanine--D-alanine ligase</fullName>
        <ecNumber evidence="10">6.3.2.4</ecNumber>
    </recommendedName>
    <alternativeName>
        <fullName evidence="10">D-Ala-D-Ala ligase</fullName>
    </alternativeName>
    <alternativeName>
        <fullName evidence="10">D-alanylalanine synthetase</fullName>
    </alternativeName>
</protein>
<dbReference type="UniPathway" id="UPA00219"/>
<dbReference type="InterPro" id="IPR000291">
    <property type="entry name" value="D-Ala_lig_Van_CS"/>
</dbReference>
<dbReference type="PIRSF" id="PIRSF039102">
    <property type="entry name" value="Ddl/VanB"/>
    <property type="match status" value="1"/>
</dbReference>
<evidence type="ECO:0000256" key="9">
    <source>
        <dbReference type="ARBA" id="ARBA00023316"/>
    </source>
</evidence>
<dbReference type="PANTHER" id="PTHR23132">
    <property type="entry name" value="D-ALANINE--D-ALANINE LIGASE"/>
    <property type="match status" value="1"/>
</dbReference>
<keyword evidence="6 13" id="KW-0067">ATP-binding</keyword>
<dbReference type="NCBIfam" id="NF002378">
    <property type="entry name" value="PRK01372.1"/>
    <property type="match status" value="1"/>
</dbReference>
<dbReference type="NCBIfam" id="TIGR01205">
    <property type="entry name" value="D_ala_D_alaTIGR"/>
    <property type="match status" value="1"/>
</dbReference>
<comment type="cofactor">
    <cofactor evidence="12">
        <name>Mg(2+)</name>
        <dbReference type="ChEBI" id="CHEBI:18420"/>
    </cofactor>
    <cofactor evidence="12">
        <name>Mn(2+)</name>
        <dbReference type="ChEBI" id="CHEBI:29035"/>
    </cofactor>
    <text evidence="12">Binds 2 magnesium or manganese ions per subunit.</text>
</comment>
<feature type="active site" evidence="11">
    <location>
        <position position="154"/>
    </location>
</feature>
<dbReference type="PROSITE" id="PS50975">
    <property type="entry name" value="ATP_GRASP"/>
    <property type="match status" value="1"/>
</dbReference>
<dbReference type="InterPro" id="IPR011127">
    <property type="entry name" value="Dala_Dala_lig_N"/>
</dbReference>
<dbReference type="GO" id="GO:0009252">
    <property type="term" value="P:peptidoglycan biosynthetic process"/>
    <property type="evidence" value="ECO:0007669"/>
    <property type="project" value="UniProtKB-UniRule"/>
</dbReference>
<dbReference type="EC" id="6.3.2.4" evidence="10"/>
<evidence type="ECO:0000256" key="1">
    <source>
        <dbReference type="ARBA" id="ARBA00004496"/>
    </source>
</evidence>
<dbReference type="Pfam" id="PF01820">
    <property type="entry name" value="Dala_Dala_lig_N"/>
    <property type="match status" value="2"/>
</dbReference>
<dbReference type="PANTHER" id="PTHR23132:SF23">
    <property type="entry name" value="D-ALANINE--D-ALANINE LIGASE B"/>
    <property type="match status" value="1"/>
</dbReference>
<dbReference type="InterPro" id="IPR011761">
    <property type="entry name" value="ATP-grasp"/>
</dbReference>
<feature type="binding site" evidence="12">
    <location>
        <position position="278"/>
    </location>
    <ligand>
        <name>Mg(2+)</name>
        <dbReference type="ChEBI" id="CHEBI:18420"/>
        <label>2</label>
    </ligand>
</feature>
<keyword evidence="12" id="KW-0464">Manganese</keyword>
<dbReference type="AlphaFoldDB" id="A0A1F5GJG2"/>
<gene>
    <name evidence="10" type="primary">ddl</name>
    <name evidence="15" type="ORF">A3D81_03065</name>
</gene>
<sequence length="317" mass="35086">MAGKLRIAVLMGGKSPEHEISLISGRQVVSNLNPQKYDVIPIVISRDGRSLRLNNKKYSLSQLSIINCQLFFIAMHGPYGEDGTVQGFLELVGVLYTGSGVLASALSMDKISSRKLFTQAGLNVPKYQVVEKGKRTRKVRFGWPVFVKPYNQGSSVGASIVKSSRELNKALKHAWRYSRLALIEEYLKGVEITCPILGNKNPRTLPLVEIVPKKPFFDFEAKYSERLCDEIVPARIGKVLTRDAQDAAVVAYQTLGCRGFARVDMIIKDSKVYVLEVNTIPGLTPVSLFPKSAQATGISYQKLLDQIISLGLQKENP</sequence>
<dbReference type="PROSITE" id="PS00844">
    <property type="entry name" value="DALA_DALA_LIGASE_2"/>
    <property type="match status" value="1"/>
</dbReference>
<proteinExistence type="inferred from homology"/>
<feature type="binding site" evidence="12">
    <location>
        <position position="276"/>
    </location>
    <ligand>
        <name>Mg(2+)</name>
        <dbReference type="ChEBI" id="CHEBI:18420"/>
        <label>2</label>
    </ligand>
</feature>
<keyword evidence="9 10" id="KW-0961">Cell wall biogenesis/degradation</keyword>
<name>A0A1F5GJG2_9BACT</name>
<evidence type="ECO:0000256" key="12">
    <source>
        <dbReference type="PIRSR" id="PIRSR039102-3"/>
    </source>
</evidence>
<feature type="active site" evidence="11">
    <location>
        <position position="17"/>
    </location>
</feature>
<dbReference type="InterPro" id="IPR013815">
    <property type="entry name" value="ATP_grasp_subdomain_1"/>
</dbReference>
<organism evidence="15 16">
    <name type="scientific">Candidatus Curtissbacteria bacterium RIFCSPHIGHO2_02_FULL_40_17</name>
    <dbReference type="NCBI Taxonomy" id="1797715"/>
    <lineage>
        <taxon>Bacteria</taxon>
        <taxon>Candidatus Curtissiibacteriota</taxon>
    </lineage>
</organism>
<dbReference type="Gene3D" id="3.40.50.20">
    <property type="match status" value="2"/>
</dbReference>
<evidence type="ECO:0000256" key="7">
    <source>
        <dbReference type="ARBA" id="ARBA00022960"/>
    </source>
</evidence>
<dbReference type="GO" id="GO:0046872">
    <property type="term" value="F:metal ion binding"/>
    <property type="evidence" value="ECO:0007669"/>
    <property type="project" value="UniProtKB-KW"/>
</dbReference>
<comment type="caution">
    <text evidence="15">The sequence shown here is derived from an EMBL/GenBank/DDBJ whole genome shotgun (WGS) entry which is preliminary data.</text>
</comment>
<evidence type="ECO:0000256" key="3">
    <source>
        <dbReference type="ARBA" id="ARBA00022490"/>
    </source>
</evidence>
<feature type="binding site" evidence="12">
    <location>
        <position position="264"/>
    </location>
    <ligand>
        <name>Mg(2+)</name>
        <dbReference type="ChEBI" id="CHEBI:18420"/>
        <label>1</label>
    </ligand>
</feature>
<comment type="function">
    <text evidence="10">Cell wall formation.</text>
</comment>
<dbReference type="GO" id="GO:0008716">
    <property type="term" value="F:D-alanine-D-alanine ligase activity"/>
    <property type="evidence" value="ECO:0007669"/>
    <property type="project" value="UniProtKB-UniRule"/>
</dbReference>
<dbReference type="Gene3D" id="3.30.1490.20">
    <property type="entry name" value="ATP-grasp fold, A domain"/>
    <property type="match status" value="1"/>
</dbReference>
<dbReference type="NCBIfam" id="NF002528">
    <property type="entry name" value="PRK01966.1-4"/>
    <property type="match status" value="1"/>
</dbReference>
<comment type="pathway">
    <text evidence="10">Cell wall biogenesis; peptidoglycan biosynthesis.</text>
</comment>
<evidence type="ECO:0000313" key="15">
    <source>
        <dbReference type="EMBL" id="OGD92021.1"/>
    </source>
</evidence>
<comment type="catalytic activity">
    <reaction evidence="10">
        <text>2 D-alanine + ATP = D-alanyl-D-alanine + ADP + phosphate + H(+)</text>
        <dbReference type="Rhea" id="RHEA:11224"/>
        <dbReference type="ChEBI" id="CHEBI:15378"/>
        <dbReference type="ChEBI" id="CHEBI:30616"/>
        <dbReference type="ChEBI" id="CHEBI:43474"/>
        <dbReference type="ChEBI" id="CHEBI:57416"/>
        <dbReference type="ChEBI" id="CHEBI:57822"/>
        <dbReference type="ChEBI" id="CHEBI:456216"/>
        <dbReference type="EC" id="6.3.2.4"/>
    </reaction>
</comment>
<keyword evidence="7 10" id="KW-0133">Cell shape</keyword>
<dbReference type="Pfam" id="PF07478">
    <property type="entry name" value="Dala_Dala_lig_C"/>
    <property type="match status" value="1"/>
</dbReference>
<dbReference type="STRING" id="1797715.A3D81_03065"/>
<keyword evidence="12" id="KW-0460">Magnesium</keyword>
<evidence type="ECO:0000256" key="5">
    <source>
        <dbReference type="ARBA" id="ARBA00022741"/>
    </source>
</evidence>